<evidence type="ECO:0000313" key="1">
    <source>
        <dbReference type="EMBL" id="UQC88113.1"/>
    </source>
</evidence>
<reference evidence="1" key="1">
    <citation type="journal article" date="2021" name="Mol. Plant Microbe Interact.">
        <title>Complete Genome Sequence of the Plant-Pathogenic Fungus Colletotrichum lupini.</title>
        <authorList>
            <person name="Baroncelli R."/>
            <person name="Pensec F."/>
            <person name="Da Lio D."/>
            <person name="Boufleur T."/>
            <person name="Vicente I."/>
            <person name="Sarrocco S."/>
            <person name="Picot A."/>
            <person name="Baraldi E."/>
            <person name="Sukno S."/>
            <person name="Thon M."/>
            <person name="Le Floch G."/>
        </authorList>
    </citation>
    <scope>NUCLEOTIDE SEQUENCE</scope>
    <source>
        <strain evidence="1">IMI 504893</strain>
    </source>
</reference>
<dbReference type="RefSeq" id="XP_049149719.1">
    <property type="nucleotide sequence ID" value="XM_049292573.1"/>
</dbReference>
<dbReference type="EMBL" id="CP019479">
    <property type="protein sequence ID" value="UQC88113.1"/>
    <property type="molecule type" value="Genomic_DNA"/>
</dbReference>
<keyword evidence="2" id="KW-1185">Reference proteome</keyword>
<sequence length="141" mass="15760">MIPASQAGSCNLLLSPVQRSVVAFRGRREEEEFSALDMGRKRCGMWRISGNVDDSCGIAFPLATSKLATINGTFAALRLVWTCMDGFELITGTTAEVIRNLHGRPDGVKSIMVIYVTWRKDNQVNREFGVPLNPRDYNMYL</sequence>
<evidence type="ECO:0000313" key="2">
    <source>
        <dbReference type="Proteomes" id="UP000830671"/>
    </source>
</evidence>
<dbReference type="KEGG" id="clup:CLUP02_13635"/>
<accession>A0A9Q8T3A2</accession>
<gene>
    <name evidence="1" type="ORF">CLUP02_13635</name>
</gene>
<proteinExistence type="predicted"/>
<organism evidence="1 2">
    <name type="scientific">Colletotrichum lupini</name>
    <dbReference type="NCBI Taxonomy" id="145971"/>
    <lineage>
        <taxon>Eukaryota</taxon>
        <taxon>Fungi</taxon>
        <taxon>Dikarya</taxon>
        <taxon>Ascomycota</taxon>
        <taxon>Pezizomycotina</taxon>
        <taxon>Sordariomycetes</taxon>
        <taxon>Hypocreomycetidae</taxon>
        <taxon>Glomerellales</taxon>
        <taxon>Glomerellaceae</taxon>
        <taxon>Colletotrichum</taxon>
        <taxon>Colletotrichum acutatum species complex</taxon>
    </lineage>
</organism>
<name>A0A9Q8T3A2_9PEZI</name>
<dbReference type="AlphaFoldDB" id="A0A9Q8T3A2"/>
<protein>
    <submittedName>
        <fullName evidence="1">Uncharacterized protein</fullName>
    </submittedName>
</protein>
<dbReference type="GeneID" id="73347583"/>
<dbReference type="Proteomes" id="UP000830671">
    <property type="component" value="Chromosome 7"/>
</dbReference>